<comment type="function">
    <text evidence="5 6">Prevents the cell division inhibition by proteins MinC and MinD at internal division sites while permitting inhibition at polar sites. This ensures cell division at the proper site by restricting the formation of a division septum at the midpoint of the long axis of the cell.</text>
</comment>
<organism evidence="7 8">
    <name type="scientific">Pseudolysobacter antarcticus</name>
    <dbReference type="NCBI Taxonomy" id="2511995"/>
    <lineage>
        <taxon>Bacteria</taxon>
        <taxon>Pseudomonadati</taxon>
        <taxon>Pseudomonadota</taxon>
        <taxon>Gammaproteobacteria</taxon>
        <taxon>Lysobacterales</taxon>
        <taxon>Rhodanobacteraceae</taxon>
        <taxon>Pseudolysobacter</taxon>
    </lineage>
</organism>
<evidence type="ECO:0000256" key="1">
    <source>
        <dbReference type="ARBA" id="ARBA00008168"/>
    </source>
</evidence>
<keyword evidence="3 6" id="KW-0132">Cell division</keyword>
<keyword evidence="8" id="KW-1185">Reference proteome</keyword>
<dbReference type="RefSeq" id="WP_129834026.1">
    <property type="nucleotide sequence ID" value="NZ_CP035704.1"/>
</dbReference>
<dbReference type="FunFam" id="3.30.1070.10:FF:000001">
    <property type="entry name" value="Cell division topological specificity factor"/>
    <property type="match status" value="1"/>
</dbReference>
<dbReference type="SUPFAM" id="SSF55229">
    <property type="entry name" value="Cell division protein MinE topological specificity domain"/>
    <property type="match status" value="1"/>
</dbReference>
<dbReference type="OrthoDB" id="9802655at2"/>
<keyword evidence="4 6" id="KW-0131">Cell cycle</keyword>
<protein>
    <recommendedName>
        <fullName evidence="2 6">Cell division topological specificity factor</fullName>
    </recommendedName>
</protein>
<dbReference type="HAMAP" id="MF_00262">
    <property type="entry name" value="MinE"/>
    <property type="match status" value="1"/>
</dbReference>
<dbReference type="AlphaFoldDB" id="A0A411HL65"/>
<dbReference type="NCBIfam" id="NF001422">
    <property type="entry name" value="PRK00296.1"/>
    <property type="match status" value="1"/>
</dbReference>
<dbReference type="KEGG" id="xbc:ELE36_13165"/>
<dbReference type="GO" id="GO:0032955">
    <property type="term" value="P:regulation of division septum assembly"/>
    <property type="evidence" value="ECO:0007669"/>
    <property type="project" value="InterPro"/>
</dbReference>
<evidence type="ECO:0000313" key="8">
    <source>
        <dbReference type="Proteomes" id="UP000291562"/>
    </source>
</evidence>
<gene>
    <name evidence="6 7" type="primary">minE</name>
    <name evidence="7" type="ORF">ELE36_13165</name>
</gene>
<dbReference type="InterPro" id="IPR005527">
    <property type="entry name" value="MinE"/>
</dbReference>
<sequence length="95" mass="10637">MGIFDFLRARPKNTASVAKERLRIIVAQERGARGAPDYLPLLRREILEVIKKYVNVDPDAVLINVERDGDHEVLELSVALPEKGHEITPPPATNN</sequence>
<reference evidence="7 8" key="1">
    <citation type="submission" date="2019-01" db="EMBL/GenBank/DDBJ databases">
        <title>Pseudolysobacter antarctica gen. nov., sp. nov., isolated from Fildes Peninsula, Antarctica.</title>
        <authorList>
            <person name="Wei Z."/>
            <person name="Peng F."/>
        </authorList>
    </citation>
    <scope>NUCLEOTIDE SEQUENCE [LARGE SCALE GENOMIC DNA]</scope>
    <source>
        <strain evidence="7 8">AQ6-296</strain>
    </source>
</reference>
<proteinExistence type="inferred from homology"/>
<evidence type="ECO:0000313" key="7">
    <source>
        <dbReference type="EMBL" id="QBB71228.1"/>
    </source>
</evidence>
<name>A0A411HL65_9GAMM</name>
<dbReference type="InterPro" id="IPR036707">
    <property type="entry name" value="MinE_sf"/>
</dbReference>
<accession>A0A411HL65</accession>
<evidence type="ECO:0000256" key="2">
    <source>
        <dbReference type="ARBA" id="ARBA00020112"/>
    </source>
</evidence>
<dbReference type="NCBIfam" id="TIGR01215">
    <property type="entry name" value="minE"/>
    <property type="match status" value="1"/>
</dbReference>
<dbReference type="EMBL" id="CP035704">
    <property type="protein sequence ID" value="QBB71228.1"/>
    <property type="molecule type" value="Genomic_DNA"/>
</dbReference>
<dbReference type="GO" id="GO:0051301">
    <property type="term" value="P:cell division"/>
    <property type="evidence" value="ECO:0007669"/>
    <property type="project" value="UniProtKB-KW"/>
</dbReference>
<evidence type="ECO:0000256" key="4">
    <source>
        <dbReference type="ARBA" id="ARBA00023306"/>
    </source>
</evidence>
<comment type="similarity">
    <text evidence="1 6">Belongs to the MinE family.</text>
</comment>
<evidence type="ECO:0000256" key="3">
    <source>
        <dbReference type="ARBA" id="ARBA00022618"/>
    </source>
</evidence>
<evidence type="ECO:0000256" key="6">
    <source>
        <dbReference type="HAMAP-Rule" id="MF_00262"/>
    </source>
</evidence>
<evidence type="ECO:0000256" key="5">
    <source>
        <dbReference type="ARBA" id="ARBA00025265"/>
    </source>
</evidence>
<dbReference type="Pfam" id="PF03776">
    <property type="entry name" value="MinE"/>
    <property type="match status" value="1"/>
</dbReference>
<dbReference type="GO" id="GO:0042802">
    <property type="term" value="F:identical protein binding"/>
    <property type="evidence" value="ECO:0007669"/>
    <property type="project" value="UniProtKB-ARBA"/>
</dbReference>
<dbReference type="Gene3D" id="3.30.1070.10">
    <property type="entry name" value="Cell division topological specificity factor MinE"/>
    <property type="match status" value="1"/>
</dbReference>
<dbReference type="Proteomes" id="UP000291562">
    <property type="component" value="Chromosome"/>
</dbReference>